<proteinExistence type="inferred from homology"/>
<comment type="similarity">
    <text evidence="2">Belongs to the major facilitator superfamily. Monocarboxylate porter (TC 2.A.1.13) family.</text>
</comment>
<comment type="caution">
    <text evidence="5">The sequence shown here is derived from an EMBL/GenBank/DDBJ whole genome shotgun (WGS) entry which is preliminary data.</text>
</comment>
<protein>
    <recommendedName>
        <fullName evidence="7">Major facilitator superfamily (MFS) profile domain-containing protein</fullName>
    </recommendedName>
</protein>
<evidence type="ECO:0000313" key="6">
    <source>
        <dbReference type="Proteomes" id="UP000297280"/>
    </source>
</evidence>
<sequence length="309" mass="34096">MAHDSIYPSNDFPEKSPSENDFPVNKRDNDIDTEQAYPITRTEIEAPPDDGYGWIYVLCVFLINAHMWGINSSYGIFPAHYLETNTFPGASDLDFAFVGGLSLSMAQFIAPVATITTREWGARITLTIGIILQTAALLGASWSTEIWQLFLSQGVCFGFEMGMQFSATVGMIPQWSDRRRSLANGIWTTRSGIRGLIHSLASSALIQRWGTGWACRVLAIASAFSCGFSTIIIKDRNKAIGAVQIASHTSLLKRPEFLLTLSWGSLSVLGYVALVSQYPPTQTRWALPYLKGRFLVLCLILEEALADPL</sequence>
<feature type="region of interest" description="Disordered" evidence="3">
    <location>
        <begin position="1"/>
        <end position="36"/>
    </location>
</feature>
<keyword evidence="6" id="KW-1185">Reference proteome</keyword>
<evidence type="ECO:0000313" key="5">
    <source>
        <dbReference type="EMBL" id="TGO85360.1"/>
    </source>
</evidence>
<feature type="transmembrane region" description="Helical" evidence="4">
    <location>
        <begin position="120"/>
        <end position="140"/>
    </location>
</feature>
<evidence type="ECO:0000256" key="1">
    <source>
        <dbReference type="ARBA" id="ARBA00004141"/>
    </source>
</evidence>
<dbReference type="InterPro" id="IPR036259">
    <property type="entry name" value="MFS_trans_sf"/>
</dbReference>
<reference evidence="5 6" key="1">
    <citation type="submission" date="2017-12" db="EMBL/GenBank/DDBJ databases">
        <title>Comparative genomics of Botrytis spp.</title>
        <authorList>
            <person name="Valero-Jimenez C.A."/>
            <person name="Tapia P."/>
            <person name="Veloso J."/>
            <person name="Silva-Moreno E."/>
            <person name="Staats M."/>
            <person name="Valdes J.H."/>
            <person name="Van Kan J.A.L."/>
        </authorList>
    </citation>
    <scope>NUCLEOTIDE SEQUENCE [LARGE SCALE GENOMIC DNA]</scope>
    <source>
        <strain evidence="5 6">MUCL3349</strain>
    </source>
</reference>
<feature type="transmembrane region" description="Helical" evidence="4">
    <location>
        <begin position="51"/>
        <end position="70"/>
    </location>
</feature>
<dbReference type="EMBL" id="PQXO01000403">
    <property type="protein sequence ID" value="TGO85360.1"/>
    <property type="molecule type" value="Genomic_DNA"/>
</dbReference>
<keyword evidence="4" id="KW-1133">Transmembrane helix</keyword>
<dbReference type="AlphaFoldDB" id="A0A4Z1KIL8"/>
<dbReference type="SUPFAM" id="SSF103473">
    <property type="entry name" value="MFS general substrate transporter"/>
    <property type="match status" value="1"/>
</dbReference>
<evidence type="ECO:0008006" key="7">
    <source>
        <dbReference type="Google" id="ProtNLM"/>
    </source>
</evidence>
<keyword evidence="4" id="KW-0812">Transmembrane</keyword>
<gene>
    <name evidence="5" type="ORF">BPOR_0404g00080</name>
</gene>
<dbReference type="Pfam" id="PF07690">
    <property type="entry name" value="MFS_1"/>
    <property type="match status" value="1"/>
</dbReference>
<evidence type="ECO:0000256" key="3">
    <source>
        <dbReference type="SAM" id="MobiDB-lite"/>
    </source>
</evidence>
<dbReference type="GO" id="GO:0016020">
    <property type="term" value="C:membrane"/>
    <property type="evidence" value="ECO:0007669"/>
    <property type="project" value="UniProtKB-SubCell"/>
</dbReference>
<keyword evidence="4" id="KW-0472">Membrane</keyword>
<name>A0A4Z1KIL8_9HELO</name>
<feature type="compositionally biased region" description="Basic and acidic residues" evidence="3">
    <location>
        <begin position="12"/>
        <end position="30"/>
    </location>
</feature>
<dbReference type="PANTHER" id="PTHR11360:SF315">
    <property type="entry name" value="TRANSPORTER MCH2-RELATED"/>
    <property type="match status" value="1"/>
</dbReference>
<dbReference type="PANTHER" id="PTHR11360">
    <property type="entry name" value="MONOCARBOXYLATE TRANSPORTER"/>
    <property type="match status" value="1"/>
</dbReference>
<dbReference type="InterPro" id="IPR050327">
    <property type="entry name" value="Proton-linked_MCT"/>
</dbReference>
<dbReference type="Gene3D" id="1.20.1250.20">
    <property type="entry name" value="MFS general substrate transporter like domains"/>
    <property type="match status" value="1"/>
</dbReference>
<evidence type="ECO:0000256" key="2">
    <source>
        <dbReference type="ARBA" id="ARBA00006727"/>
    </source>
</evidence>
<comment type="subcellular location">
    <subcellularLocation>
        <location evidence="1">Membrane</location>
        <topology evidence="1">Multi-pass membrane protein</topology>
    </subcellularLocation>
</comment>
<dbReference type="InterPro" id="IPR011701">
    <property type="entry name" value="MFS"/>
</dbReference>
<accession>A0A4Z1KIL8</accession>
<dbReference type="GO" id="GO:0022857">
    <property type="term" value="F:transmembrane transporter activity"/>
    <property type="evidence" value="ECO:0007669"/>
    <property type="project" value="InterPro"/>
</dbReference>
<dbReference type="Proteomes" id="UP000297280">
    <property type="component" value="Unassembled WGS sequence"/>
</dbReference>
<feature type="transmembrane region" description="Helical" evidence="4">
    <location>
        <begin position="95"/>
        <end position="113"/>
    </location>
</feature>
<organism evidence="5 6">
    <name type="scientific">Botrytis porri</name>
    <dbReference type="NCBI Taxonomy" id="87229"/>
    <lineage>
        <taxon>Eukaryota</taxon>
        <taxon>Fungi</taxon>
        <taxon>Dikarya</taxon>
        <taxon>Ascomycota</taxon>
        <taxon>Pezizomycotina</taxon>
        <taxon>Leotiomycetes</taxon>
        <taxon>Helotiales</taxon>
        <taxon>Sclerotiniaceae</taxon>
        <taxon>Botrytis</taxon>
    </lineage>
</organism>
<evidence type="ECO:0000256" key="4">
    <source>
        <dbReference type="SAM" id="Phobius"/>
    </source>
</evidence>